<name>A0A369VS17_9SPHN</name>
<dbReference type="SUPFAM" id="SSF52540">
    <property type="entry name" value="P-loop containing nucleoside triphosphate hydrolases"/>
    <property type="match status" value="1"/>
</dbReference>
<dbReference type="EMBL" id="QQNB01000003">
    <property type="protein sequence ID" value="RDE04669.1"/>
    <property type="molecule type" value="Genomic_DNA"/>
</dbReference>
<dbReference type="Proteomes" id="UP000253918">
    <property type="component" value="Unassembled WGS sequence"/>
</dbReference>
<dbReference type="InterPro" id="IPR034154">
    <property type="entry name" value="TOPRIM_DnaG/twinkle"/>
</dbReference>
<dbReference type="InterPro" id="IPR027417">
    <property type="entry name" value="P-loop_NTPase"/>
</dbReference>
<protein>
    <submittedName>
        <fullName evidence="1">Bifunctional DNA primase/helicase</fullName>
    </submittedName>
</protein>
<keyword evidence="2" id="KW-1185">Reference proteome</keyword>
<evidence type="ECO:0000313" key="1">
    <source>
        <dbReference type="EMBL" id="RDE04669.1"/>
    </source>
</evidence>
<keyword evidence="1" id="KW-0067">ATP-binding</keyword>
<evidence type="ECO:0000313" key="2">
    <source>
        <dbReference type="Proteomes" id="UP000253918"/>
    </source>
</evidence>
<comment type="caution">
    <text evidence="1">The sequence shown here is derived from an EMBL/GenBank/DDBJ whole genome shotgun (WGS) entry which is preliminary data.</text>
</comment>
<dbReference type="CDD" id="cd01029">
    <property type="entry name" value="TOPRIM_primases"/>
    <property type="match status" value="1"/>
</dbReference>
<sequence length="909" mass="102681">MQPDILRDVLSRLKSDFGFKEKGRFLQEGKCPACDKRELFTWSDKPFVLRCGRENNCGETIQVKPLYPEIFDDWSKRHKRTPENPHAAADAYLQHARGFDLQGLRGCYTQESYHDRELNLSTATVRFPLPGAANTYWERLIDQPARFGKKKARFAFGSKYTGLWWTMPAHTAEVLAQAKEVWIAEGIFDAIALNQSPAFRDRGAVAVSTLSCNNYPGTAIDALRVAAASIGRSTPRLIFAYDVGKAGVRYTREFVKKAREANLDCGAAQVRVDGEGDKLDWNDLHQAGELSADHLADYLWNGDVTIAASATEKAMLVYKKERYASFPLTFAGKQLWANFSIERINQIQTAWMESEDPELAHIKDLSPQARWDLAAEEAIDIDELANCTFRTLYFQRDPNIEEGNYYLRVDFPKRASIKATFSGSACTTNGEFKKRLASIAPGAQWTGSQFQIDRLMQRQWSHIRMVEAIQHTGYSIEHGAWILGDRAVHRGRVYEPNDEDFFVLGKQNVKLRTTERILRMTYDPDKLDLSWIGALDTAYGPKGIVTLAFWVLSFFADHIRREQDSLAFLEMTGLPGTGKTTLLEFLWKLAGRANYEGFDPTKATNAGIARTLGQVGNLPVVLIEGDRNQDTPHGRRFEWDELKTAYNGRAVRTRAIANGGMETFEPPFRGAIVIAQNDSVDASPALRERIMAIHFDKSRFSAEGKAAGEALARTDVEAVSGFLIHIVRREDAILAAYRDAFRRHEAAMGKHKGIRNGRLVKNHAQLAAMLDAMLLVVTNLSARQVADAQAFILTMLEERQRAVESDHPHVELFWERFDHIQSLETQATERPIDLSRAREVHAIHLGSFEQRCADLRLQLPCTILELKKLLKTSKRRKFEAASRPTNAITGKTVNCWIFRNPDHQPATKN</sequence>
<gene>
    <name evidence="1" type="ORF">DVW87_13845</name>
</gene>
<dbReference type="Gene3D" id="3.40.1360.10">
    <property type="match status" value="1"/>
</dbReference>
<accession>A0A369VS17</accession>
<keyword evidence="1" id="KW-0347">Helicase</keyword>
<keyword evidence="1" id="KW-0378">Hydrolase</keyword>
<proteinExistence type="predicted"/>
<keyword evidence="1" id="KW-0547">Nucleotide-binding</keyword>
<dbReference type="OrthoDB" id="5618772at2"/>
<dbReference type="GO" id="GO:0004386">
    <property type="term" value="F:helicase activity"/>
    <property type="evidence" value="ECO:0007669"/>
    <property type="project" value="UniProtKB-KW"/>
</dbReference>
<organism evidence="1 2">
    <name type="scientific">Sphingomonas aracearum</name>
    <dbReference type="NCBI Taxonomy" id="2283317"/>
    <lineage>
        <taxon>Bacteria</taxon>
        <taxon>Pseudomonadati</taxon>
        <taxon>Pseudomonadota</taxon>
        <taxon>Alphaproteobacteria</taxon>
        <taxon>Sphingomonadales</taxon>
        <taxon>Sphingomonadaceae</taxon>
        <taxon>Sphingomonas</taxon>
    </lineage>
</organism>
<reference evidence="1 2" key="1">
    <citation type="submission" date="2018-07" db="EMBL/GenBank/DDBJ databases">
        <title>a novel species of Sphingomonas isolated from the rhizosphere soil of Araceae plant.</title>
        <authorList>
            <person name="Zhiyong W."/>
            <person name="Qinglan Z."/>
            <person name="Zhiwei F."/>
            <person name="Ding X."/>
            <person name="Gejiao W."/>
            <person name="Shixue Z."/>
        </authorList>
    </citation>
    <scope>NUCLEOTIDE SEQUENCE [LARGE SCALE GENOMIC DNA]</scope>
    <source>
        <strain evidence="1 2">WZY 27</strain>
    </source>
</reference>
<dbReference type="AlphaFoldDB" id="A0A369VS17"/>
<dbReference type="Pfam" id="PF13155">
    <property type="entry name" value="Toprim_2"/>
    <property type="match status" value="1"/>
</dbReference>
<dbReference type="RefSeq" id="WP_114688405.1">
    <property type="nucleotide sequence ID" value="NZ_QQNB01000003.1"/>
</dbReference>